<feature type="chain" id="PRO_5045553850" description="VCBS repeat-containing protein" evidence="2">
    <location>
        <begin position="48"/>
        <end position="98"/>
    </location>
</feature>
<sequence>MHQHERRSGRPHASARPFGRPGLRLALATAAALAGTLLTATAGTATAADSAHTPKADFNGDGIGDMAFSAPGASVSGKLPGLRRLTQPPRPVGANLAG</sequence>
<feature type="region of interest" description="Disordered" evidence="1">
    <location>
        <begin position="74"/>
        <end position="98"/>
    </location>
</feature>
<keyword evidence="4" id="KW-1185">Reference proteome</keyword>
<feature type="signal peptide" evidence="2">
    <location>
        <begin position="1"/>
        <end position="47"/>
    </location>
</feature>
<evidence type="ECO:0000313" key="3">
    <source>
        <dbReference type="EMBL" id="GGY20253.1"/>
    </source>
</evidence>
<organism evidence="3 4">
    <name type="scientific">Streptomyces djakartensis</name>
    <dbReference type="NCBI Taxonomy" id="68193"/>
    <lineage>
        <taxon>Bacteria</taxon>
        <taxon>Bacillati</taxon>
        <taxon>Actinomycetota</taxon>
        <taxon>Actinomycetes</taxon>
        <taxon>Kitasatosporales</taxon>
        <taxon>Streptomycetaceae</taxon>
        <taxon>Streptomyces</taxon>
    </lineage>
</organism>
<name>A0ABQ2ZMD1_9ACTN</name>
<evidence type="ECO:0000256" key="2">
    <source>
        <dbReference type="SAM" id="SignalP"/>
    </source>
</evidence>
<keyword evidence="2" id="KW-0732">Signal</keyword>
<feature type="compositionally biased region" description="Basic residues" evidence="1">
    <location>
        <begin position="1"/>
        <end position="10"/>
    </location>
</feature>
<gene>
    <name evidence="3" type="ORF">GCM10010384_28470</name>
</gene>
<evidence type="ECO:0008006" key="5">
    <source>
        <dbReference type="Google" id="ProtNLM"/>
    </source>
</evidence>
<evidence type="ECO:0000256" key="1">
    <source>
        <dbReference type="SAM" id="MobiDB-lite"/>
    </source>
</evidence>
<reference evidence="4" key="1">
    <citation type="journal article" date="2019" name="Int. J. Syst. Evol. Microbiol.">
        <title>The Global Catalogue of Microorganisms (GCM) 10K type strain sequencing project: providing services to taxonomists for standard genome sequencing and annotation.</title>
        <authorList>
            <consortium name="The Broad Institute Genomics Platform"/>
            <consortium name="The Broad Institute Genome Sequencing Center for Infectious Disease"/>
            <person name="Wu L."/>
            <person name="Ma J."/>
        </authorList>
    </citation>
    <scope>NUCLEOTIDE SEQUENCE [LARGE SCALE GENOMIC DNA]</scope>
    <source>
        <strain evidence="4">JCM 4957</strain>
    </source>
</reference>
<evidence type="ECO:0000313" key="4">
    <source>
        <dbReference type="Proteomes" id="UP000653308"/>
    </source>
</evidence>
<proteinExistence type="predicted"/>
<comment type="caution">
    <text evidence="3">The sequence shown here is derived from an EMBL/GenBank/DDBJ whole genome shotgun (WGS) entry which is preliminary data.</text>
</comment>
<feature type="region of interest" description="Disordered" evidence="1">
    <location>
        <begin position="1"/>
        <end position="20"/>
    </location>
</feature>
<protein>
    <recommendedName>
        <fullName evidence="5">VCBS repeat-containing protein</fullName>
    </recommendedName>
</protein>
<dbReference type="Proteomes" id="UP000653308">
    <property type="component" value="Unassembled WGS sequence"/>
</dbReference>
<accession>A0ABQ2ZMD1</accession>
<dbReference type="EMBL" id="BMWE01000007">
    <property type="protein sequence ID" value="GGY20253.1"/>
    <property type="molecule type" value="Genomic_DNA"/>
</dbReference>
<dbReference type="RefSeq" id="WP_190198349.1">
    <property type="nucleotide sequence ID" value="NZ_BMWE01000007.1"/>
</dbReference>